<reference key="2">
    <citation type="submission" date="2011-05" db="EMBL/GenBank/DDBJ databases">
        <title>Complete genome sequence of the aerobic marine methanotroph Methylomonas methanica MC09.</title>
        <authorList>
            <person name="Boden R."/>
            <person name="Cunliffe M."/>
            <person name="Scanlan J."/>
            <person name="Moussard H."/>
            <person name="Kits K.D."/>
            <person name="Klotz M."/>
            <person name="Jetten M."/>
            <person name="Vuilleumier S."/>
            <person name="Han J."/>
            <person name="Peters L."/>
            <person name="Mikhailova N."/>
            <person name="Teshima H."/>
            <person name="Tapia R."/>
            <person name="Kyrpides N."/>
            <person name="Ivanova N."/>
            <person name="Pagani I."/>
            <person name="Cheng J.-F."/>
            <person name="Goodwin L."/>
            <person name="Han C."/>
            <person name="Hauser L."/>
            <person name="Land M."/>
            <person name="Lapidus A."/>
            <person name="Lucas S."/>
            <person name="Pitluck S."/>
            <person name="Woyke T."/>
            <person name="Stein L.Y."/>
            <person name="Murrell C."/>
        </authorList>
    </citation>
    <scope>NUCLEOTIDE SEQUENCE</scope>
    <source>
        <strain>MC09</strain>
    </source>
</reference>
<sequence length="283" mass="32306">MNNTSSSFTCECGNQAPPMTDAEYSEYLKAYGDDCHCNECAIETLEDAGWLPADFAQYAPDLASCKQKKIVSVLFRLKHAYRKLNKVERLLRQNIRHAEREIKLNKDNPFFQHRGELLIERISFYSNWLESCKPAKISYQNRIFELIQVFDEYGKATPHEYAAILSTSHVHVEKALAMDDVTGLMHLIIYHVEDGANAGDFVSTGCVLHEAVSEVMIREIMQNKELRESAHGFLNDWFVESTGRPLTIYTVTTQPNGEPLLKRVPPRLAVVEQVKPVEVRNAR</sequence>
<dbReference type="KEGG" id="mmt:Metme_4347"/>
<gene>
    <name evidence="1" type="ordered locus">Metme_4347</name>
</gene>
<proteinExistence type="predicted"/>
<organism evidence="1 2">
    <name type="scientific">Methylomonas methanica (strain DSM 25384 / MC09)</name>
    <dbReference type="NCBI Taxonomy" id="857087"/>
    <lineage>
        <taxon>Bacteria</taxon>
        <taxon>Pseudomonadati</taxon>
        <taxon>Pseudomonadota</taxon>
        <taxon>Gammaproteobacteria</taxon>
        <taxon>Methylococcales</taxon>
        <taxon>Methylococcaceae</taxon>
        <taxon>Methylomonas</taxon>
    </lineage>
</organism>
<reference evidence="1 2" key="1">
    <citation type="journal article" date="2011" name="J. Bacteriol.">
        <title>Complete Genome Sequence of the Aerobic Marine Methanotroph Methylomonas methanica MC09.</title>
        <authorList>
            <person name="Boden R."/>
            <person name="Cunliffe M."/>
            <person name="Scanlan J."/>
            <person name="Moussard H."/>
            <person name="Kits K.D."/>
            <person name="Klotz M.G."/>
            <person name="Jetten M.S."/>
            <person name="Vuilleumier S."/>
            <person name="Han J."/>
            <person name="Peters L."/>
            <person name="Mikhailova N."/>
            <person name="Teshima H."/>
            <person name="Tapia R."/>
            <person name="Kyrpides N."/>
            <person name="Ivanova N."/>
            <person name="Pagani I."/>
            <person name="Cheng J.F."/>
            <person name="Goodwin L."/>
            <person name="Han C."/>
            <person name="Hauser L."/>
            <person name="Land M.L."/>
            <person name="Lapidus A."/>
            <person name="Lucas S."/>
            <person name="Pitluck S."/>
            <person name="Woyke T."/>
            <person name="Stein L."/>
            <person name="Murrell J.C."/>
        </authorList>
    </citation>
    <scope>NUCLEOTIDE SEQUENCE [LARGE SCALE GENOMIC DNA]</scope>
    <source>
        <strain evidence="1 2">MC09</strain>
    </source>
</reference>
<accession>G0A3S3</accession>
<name>G0A3S3_METMM</name>
<dbReference type="EMBL" id="CP002738">
    <property type="protein sequence ID" value="AEG02695.1"/>
    <property type="molecule type" value="Genomic_DNA"/>
</dbReference>
<keyword evidence="2" id="KW-1185">Reference proteome</keyword>
<dbReference type="STRING" id="857087.Metme_4347"/>
<dbReference type="AlphaFoldDB" id="G0A3S3"/>
<evidence type="ECO:0000313" key="1">
    <source>
        <dbReference type="EMBL" id="AEG02695.1"/>
    </source>
</evidence>
<dbReference type="Proteomes" id="UP000008888">
    <property type="component" value="Chromosome"/>
</dbReference>
<protein>
    <submittedName>
        <fullName evidence="1">Uncharacterized protein</fullName>
    </submittedName>
</protein>
<reference evidence="2" key="3">
    <citation type="submission" date="2011-05" db="EMBL/GenBank/DDBJ databases">
        <title>Complete sequence of Methylomonas methanica MC09.</title>
        <authorList>
            <consortium name="US DOE Joint Genome Institute"/>
            <person name="Lucas S."/>
            <person name="Han J."/>
            <person name="Lapidus A."/>
            <person name="Cheng J.-F."/>
            <person name="Goodwin L."/>
            <person name="Pitluck S."/>
            <person name="Peters L."/>
            <person name="Mikhailova N."/>
            <person name="Teshima H."/>
            <person name="Han C."/>
            <person name="Tapia R."/>
            <person name="Land M."/>
            <person name="Hauser L."/>
            <person name="Kyrpides N."/>
            <person name="Ivanova N."/>
            <person name="Pagani I."/>
            <person name="Stein L."/>
            <person name="Woyke T."/>
        </authorList>
    </citation>
    <scope>NUCLEOTIDE SEQUENCE [LARGE SCALE GENOMIC DNA]</scope>
    <source>
        <strain evidence="2">MC09</strain>
    </source>
</reference>
<dbReference type="HOGENOM" id="CLU_982842_0_0_6"/>
<evidence type="ECO:0000313" key="2">
    <source>
        <dbReference type="Proteomes" id="UP000008888"/>
    </source>
</evidence>